<evidence type="ECO:0000256" key="4">
    <source>
        <dbReference type="ARBA" id="ARBA00022723"/>
    </source>
</evidence>
<evidence type="ECO:0000256" key="1">
    <source>
        <dbReference type="ARBA" id="ARBA00001971"/>
    </source>
</evidence>
<dbReference type="PRINTS" id="PR00463">
    <property type="entry name" value="EP450I"/>
</dbReference>
<reference evidence="8 9" key="1">
    <citation type="journal article" date="2021" name="Comput. Struct. Biotechnol. J.">
        <title>De novo genome assembly of the potent medicinal plant Rehmannia glutinosa using nanopore technology.</title>
        <authorList>
            <person name="Ma L."/>
            <person name="Dong C."/>
            <person name="Song C."/>
            <person name="Wang X."/>
            <person name="Zheng X."/>
            <person name="Niu Y."/>
            <person name="Chen S."/>
            <person name="Feng W."/>
        </authorList>
    </citation>
    <scope>NUCLEOTIDE SEQUENCE [LARGE SCALE GENOMIC DNA]</scope>
    <source>
        <strain evidence="8">DH-2019</strain>
    </source>
</reference>
<dbReference type="InterPro" id="IPR017972">
    <property type="entry name" value="Cyt_P450_CS"/>
</dbReference>
<dbReference type="PANTHER" id="PTHR24296">
    <property type="entry name" value="CYTOCHROME P450"/>
    <property type="match status" value="1"/>
</dbReference>
<keyword evidence="7" id="KW-0349">Heme</keyword>
<evidence type="ECO:0000313" key="9">
    <source>
        <dbReference type="Proteomes" id="UP001318860"/>
    </source>
</evidence>
<evidence type="ECO:0000256" key="6">
    <source>
        <dbReference type="ARBA" id="ARBA00023004"/>
    </source>
</evidence>
<sequence length="493" mass="56707">MGKISFVFLNQKTRSAPTNWPIVGMLPELIQNIHRSHDYVTEILKESGGTFEFKGPLFGNMDMVITCDPANIQHIFSKKFSNYPKGPEFRKIFEILGDGIFNADFELWELHRRTTLSLMSHENFYGSLERTVWQKVETGLIPVLDYFCKQGTDFDMQDVLQRFSFDSTCQFFLNYDPGSLSPDLPNVPCEKALSDALEPLFHRHIVPKSVWKVQKWLEIGNEKKLLEAWKAFDDFIYPHISVEGNQGKDNDVNVFASFKNAYEESDLKFSGDLTHFLRDTFLGLLFAGRDSLSSSLTWFFWLISKNPWVEIKIQEEIETVLQIKRNENWRFFSVEESHKLVYLHAALCETLRLFPPIALELKAPTEPDIFPGGNICVDQNTKVIISFYSTGRMESVWGEDCLEFKPDRWILPGGQRVKHESSFKFPAFNAGPRTCPGKKMAFIQMKMVAATIMHHFQVQVLESHLVAPRDAVMLKAKNGLKVKLSRKVHGIEA</sequence>
<dbReference type="SUPFAM" id="SSF48264">
    <property type="entry name" value="Cytochrome P450"/>
    <property type="match status" value="1"/>
</dbReference>
<keyword evidence="6 7" id="KW-0408">Iron</keyword>
<dbReference type="PRINTS" id="PR00385">
    <property type="entry name" value="P450"/>
</dbReference>
<evidence type="ECO:0000256" key="2">
    <source>
        <dbReference type="ARBA" id="ARBA00004167"/>
    </source>
</evidence>
<keyword evidence="9" id="KW-1185">Reference proteome</keyword>
<gene>
    <name evidence="8" type="ORF">DH2020_033129</name>
</gene>
<dbReference type="Proteomes" id="UP001318860">
    <property type="component" value="Unassembled WGS sequence"/>
</dbReference>
<dbReference type="InterPro" id="IPR001128">
    <property type="entry name" value="Cyt_P450"/>
</dbReference>
<comment type="caution">
    <text evidence="8">The sequence shown here is derived from an EMBL/GenBank/DDBJ whole genome shotgun (WGS) entry which is preliminary data.</text>
</comment>
<dbReference type="CDD" id="cd11064">
    <property type="entry name" value="CYP86A"/>
    <property type="match status" value="1"/>
</dbReference>
<dbReference type="PROSITE" id="PS00086">
    <property type="entry name" value="CYTOCHROME_P450"/>
    <property type="match status" value="1"/>
</dbReference>
<protein>
    <recommendedName>
        <fullName evidence="10">Cytochrome P450 protein</fullName>
    </recommendedName>
</protein>
<proteinExistence type="inferred from homology"/>
<evidence type="ECO:0008006" key="10">
    <source>
        <dbReference type="Google" id="ProtNLM"/>
    </source>
</evidence>
<comment type="similarity">
    <text evidence="3 7">Belongs to the cytochrome P450 family.</text>
</comment>
<name>A0ABR0VH02_REHGL</name>
<keyword evidence="4 7" id="KW-0479">Metal-binding</keyword>
<evidence type="ECO:0000256" key="3">
    <source>
        <dbReference type="ARBA" id="ARBA00010617"/>
    </source>
</evidence>
<evidence type="ECO:0000313" key="8">
    <source>
        <dbReference type="EMBL" id="KAK6133090.1"/>
    </source>
</evidence>
<comment type="subcellular location">
    <subcellularLocation>
        <location evidence="2">Membrane</location>
        <topology evidence="2">Single-pass membrane protein</topology>
    </subcellularLocation>
</comment>
<comment type="cofactor">
    <cofactor evidence="1">
        <name>heme</name>
        <dbReference type="ChEBI" id="CHEBI:30413"/>
    </cofactor>
</comment>
<evidence type="ECO:0000256" key="5">
    <source>
        <dbReference type="ARBA" id="ARBA00023002"/>
    </source>
</evidence>
<dbReference type="InterPro" id="IPR036396">
    <property type="entry name" value="Cyt_P450_sf"/>
</dbReference>
<dbReference type="Pfam" id="PF00067">
    <property type="entry name" value="p450"/>
    <property type="match status" value="1"/>
</dbReference>
<dbReference type="Gene3D" id="1.10.630.10">
    <property type="entry name" value="Cytochrome P450"/>
    <property type="match status" value="1"/>
</dbReference>
<keyword evidence="5 7" id="KW-0560">Oxidoreductase</keyword>
<keyword evidence="7" id="KW-0503">Monooxygenase</keyword>
<dbReference type="EMBL" id="JABTTQ020001229">
    <property type="protein sequence ID" value="KAK6133090.1"/>
    <property type="molecule type" value="Genomic_DNA"/>
</dbReference>
<evidence type="ECO:0000256" key="7">
    <source>
        <dbReference type="RuleBase" id="RU000461"/>
    </source>
</evidence>
<organism evidence="8 9">
    <name type="scientific">Rehmannia glutinosa</name>
    <name type="common">Chinese foxglove</name>
    <dbReference type="NCBI Taxonomy" id="99300"/>
    <lineage>
        <taxon>Eukaryota</taxon>
        <taxon>Viridiplantae</taxon>
        <taxon>Streptophyta</taxon>
        <taxon>Embryophyta</taxon>
        <taxon>Tracheophyta</taxon>
        <taxon>Spermatophyta</taxon>
        <taxon>Magnoliopsida</taxon>
        <taxon>eudicotyledons</taxon>
        <taxon>Gunneridae</taxon>
        <taxon>Pentapetalae</taxon>
        <taxon>asterids</taxon>
        <taxon>lamiids</taxon>
        <taxon>Lamiales</taxon>
        <taxon>Orobanchaceae</taxon>
        <taxon>Rehmannieae</taxon>
        <taxon>Rehmannia</taxon>
    </lineage>
</organism>
<accession>A0ABR0VH02</accession>
<dbReference type="InterPro" id="IPR002401">
    <property type="entry name" value="Cyt_P450_E_grp-I"/>
</dbReference>